<dbReference type="OrthoDB" id="9810447at2"/>
<dbReference type="InterPro" id="IPR011990">
    <property type="entry name" value="TPR-like_helical_dom_sf"/>
</dbReference>
<feature type="domain" description="Histidine kinase" evidence="10">
    <location>
        <begin position="487"/>
        <end position="701"/>
    </location>
</feature>
<dbReference type="Pfam" id="PF13181">
    <property type="entry name" value="TPR_8"/>
    <property type="match status" value="1"/>
</dbReference>
<dbReference type="Pfam" id="PF13424">
    <property type="entry name" value="TPR_12"/>
    <property type="match status" value="2"/>
</dbReference>
<dbReference type="SUPFAM" id="SSF47384">
    <property type="entry name" value="Homodimeric domain of signal transducing histidine kinase"/>
    <property type="match status" value="1"/>
</dbReference>
<keyword evidence="8" id="KW-0175">Coiled coil</keyword>
<evidence type="ECO:0000256" key="5">
    <source>
        <dbReference type="ARBA" id="ARBA00022777"/>
    </source>
</evidence>
<sequence>MLVLSERKALVWVIFMLLPSIICAQKTSEVIPDTTKVLEYANTSYSLLNQGDLQLSKKYAERADSLARAIGYQNGILTATVRFSGILRAERKLDSALVLIQGALETFEGKRNSPDLYNELGNIYKDQGNTTESLRAYQKALEEISLMDSSEVQGFRTGVKMNIASAYDKVGDFANAVEGYLNVIKDAEMTRDTVLWATTLNNISLVYSEMEEYEKADHYLERTMELAREKGLRGELYRANINLGVMRKDQGELEEALTYYERAYALHQELFPNRPPMILFFNMGNLNRLMKNYDQAEGYLRESLDYSEQSNVFEGIYYNVWELGELYYDQGNFEEALPYFQRSLNVAEQLDNAEFVISASESLYKTYRASRQFEEALTYFEKNKWVADSMATIEQERELANMESQLELNRQNEINELLQEKQAQQERRIEIQNILIAAAILILILIGALLYLARKNAREKEQLLAELEKQKKELQELNQAKDEVFAIVSHDLRSPLTSVQGVISLIRDDVLEGEDLMRLIDDIELSIRENVNVIEDLLAWAKDQLSGFDLNVTSQNLNPVIKDVVTTQSFIAIRKKIDLESNVGHEKVLADANALRVIFRNLVSNAIKYTGEGGRIQVESKEEDCSVIVSVRDNGVGIPEAEQHKIFNSNSWTRSGTKKEKGSGFGLSMTKDFVERMGGEIWFESKEAKGTTFYIELPKGE</sequence>
<keyword evidence="6" id="KW-0902">Two-component regulatory system</keyword>
<keyword evidence="5 11" id="KW-0418">Kinase</keyword>
<keyword evidence="7" id="KW-0802">TPR repeat</keyword>
<dbReference type="EMBL" id="FXTP01000021">
    <property type="protein sequence ID" value="SMO96541.1"/>
    <property type="molecule type" value="Genomic_DNA"/>
</dbReference>
<dbReference type="PANTHER" id="PTHR43711">
    <property type="entry name" value="TWO-COMPONENT HISTIDINE KINASE"/>
    <property type="match status" value="1"/>
</dbReference>
<evidence type="ECO:0000256" key="9">
    <source>
        <dbReference type="SAM" id="Phobius"/>
    </source>
</evidence>
<dbReference type="PROSITE" id="PS50005">
    <property type="entry name" value="TPR"/>
    <property type="match status" value="4"/>
</dbReference>
<dbReference type="Pfam" id="PF13374">
    <property type="entry name" value="TPR_10"/>
    <property type="match status" value="1"/>
</dbReference>
<dbReference type="PROSITE" id="PS50109">
    <property type="entry name" value="HIS_KIN"/>
    <property type="match status" value="1"/>
</dbReference>
<dbReference type="EC" id="2.7.13.3" evidence="2"/>
<dbReference type="SMART" id="SM00028">
    <property type="entry name" value="TPR"/>
    <property type="match status" value="6"/>
</dbReference>
<dbReference type="Pfam" id="PF00512">
    <property type="entry name" value="HisKA"/>
    <property type="match status" value="1"/>
</dbReference>
<dbReference type="Pfam" id="PF02518">
    <property type="entry name" value="HATPase_c"/>
    <property type="match status" value="1"/>
</dbReference>
<dbReference type="InterPro" id="IPR036097">
    <property type="entry name" value="HisK_dim/P_sf"/>
</dbReference>
<dbReference type="FunFam" id="3.30.565.10:FF:000006">
    <property type="entry name" value="Sensor histidine kinase WalK"/>
    <property type="match status" value="1"/>
</dbReference>
<feature type="repeat" description="TPR" evidence="7">
    <location>
        <begin position="317"/>
        <end position="350"/>
    </location>
</feature>
<evidence type="ECO:0000313" key="11">
    <source>
        <dbReference type="EMBL" id="SMO96541.1"/>
    </source>
</evidence>
<feature type="repeat" description="TPR" evidence="7">
    <location>
        <begin position="197"/>
        <end position="230"/>
    </location>
</feature>
<dbReference type="SMART" id="SM00388">
    <property type="entry name" value="HisKA"/>
    <property type="match status" value="1"/>
</dbReference>
<dbReference type="CDD" id="cd00082">
    <property type="entry name" value="HisKA"/>
    <property type="match status" value="1"/>
</dbReference>
<reference evidence="11 12" key="1">
    <citation type="submission" date="2017-05" db="EMBL/GenBank/DDBJ databases">
        <authorList>
            <person name="Varghese N."/>
            <person name="Submissions S."/>
        </authorList>
    </citation>
    <scope>NUCLEOTIDE SEQUENCE [LARGE SCALE GENOMIC DNA]</scope>
    <source>
        <strain evidence="11 12">DSM 21985</strain>
    </source>
</reference>
<keyword evidence="3" id="KW-0597">Phosphoprotein</keyword>
<feature type="repeat" description="TPR" evidence="7">
    <location>
        <begin position="114"/>
        <end position="147"/>
    </location>
</feature>
<dbReference type="SUPFAM" id="SSF48452">
    <property type="entry name" value="TPR-like"/>
    <property type="match status" value="3"/>
</dbReference>
<dbReference type="SUPFAM" id="SSF55874">
    <property type="entry name" value="ATPase domain of HSP90 chaperone/DNA topoisomerase II/histidine kinase"/>
    <property type="match status" value="1"/>
</dbReference>
<dbReference type="Proteomes" id="UP000317557">
    <property type="component" value="Unassembled WGS sequence"/>
</dbReference>
<keyword evidence="9" id="KW-1133">Transmembrane helix</keyword>
<gene>
    <name evidence="11" type="ORF">SAMN06265219_12113</name>
</gene>
<evidence type="ECO:0000256" key="2">
    <source>
        <dbReference type="ARBA" id="ARBA00012438"/>
    </source>
</evidence>
<evidence type="ECO:0000313" key="12">
    <source>
        <dbReference type="Proteomes" id="UP000317557"/>
    </source>
</evidence>
<evidence type="ECO:0000256" key="8">
    <source>
        <dbReference type="SAM" id="Coils"/>
    </source>
</evidence>
<keyword evidence="4" id="KW-0808">Transferase</keyword>
<evidence type="ECO:0000259" key="10">
    <source>
        <dbReference type="PROSITE" id="PS50109"/>
    </source>
</evidence>
<protein>
    <recommendedName>
        <fullName evidence="2">histidine kinase</fullName>
        <ecNumber evidence="2">2.7.13.3</ecNumber>
    </recommendedName>
</protein>
<dbReference type="Gene3D" id="3.30.565.10">
    <property type="entry name" value="Histidine kinase-like ATPase, C-terminal domain"/>
    <property type="match status" value="1"/>
</dbReference>
<dbReference type="InterPro" id="IPR036890">
    <property type="entry name" value="HATPase_C_sf"/>
</dbReference>
<dbReference type="InterPro" id="IPR004358">
    <property type="entry name" value="Sig_transdc_His_kin-like_C"/>
</dbReference>
<name>A0A521FM36_9BACT</name>
<dbReference type="Gene3D" id="1.25.40.10">
    <property type="entry name" value="Tetratricopeptide repeat domain"/>
    <property type="match status" value="3"/>
</dbReference>
<keyword evidence="12" id="KW-1185">Reference proteome</keyword>
<evidence type="ECO:0000256" key="3">
    <source>
        <dbReference type="ARBA" id="ARBA00022553"/>
    </source>
</evidence>
<dbReference type="InterPro" id="IPR003594">
    <property type="entry name" value="HATPase_dom"/>
</dbReference>
<evidence type="ECO:0000256" key="7">
    <source>
        <dbReference type="PROSITE-ProRule" id="PRU00339"/>
    </source>
</evidence>
<dbReference type="SMART" id="SM00387">
    <property type="entry name" value="HATPase_c"/>
    <property type="match status" value="1"/>
</dbReference>
<evidence type="ECO:0000256" key="4">
    <source>
        <dbReference type="ARBA" id="ARBA00022679"/>
    </source>
</evidence>
<dbReference type="PRINTS" id="PR00344">
    <property type="entry name" value="BCTRLSENSOR"/>
</dbReference>
<feature type="transmembrane region" description="Helical" evidence="9">
    <location>
        <begin position="434"/>
        <end position="453"/>
    </location>
</feature>
<comment type="catalytic activity">
    <reaction evidence="1">
        <text>ATP + protein L-histidine = ADP + protein N-phospho-L-histidine.</text>
        <dbReference type="EC" id="2.7.13.3"/>
    </reaction>
</comment>
<accession>A0A521FM36</accession>
<keyword evidence="9" id="KW-0472">Membrane</keyword>
<proteinExistence type="predicted"/>
<feature type="coiled-coil region" evidence="8">
    <location>
        <begin position="392"/>
        <end position="487"/>
    </location>
</feature>
<keyword evidence="9" id="KW-0812">Transmembrane</keyword>
<evidence type="ECO:0000256" key="1">
    <source>
        <dbReference type="ARBA" id="ARBA00000085"/>
    </source>
</evidence>
<dbReference type="AlphaFoldDB" id="A0A521FM36"/>
<feature type="repeat" description="TPR" evidence="7">
    <location>
        <begin position="237"/>
        <end position="270"/>
    </location>
</feature>
<dbReference type="Gene3D" id="1.10.287.130">
    <property type="match status" value="1"/>
</dbReference>
<dbReference type="PANTHER" id="PTHR43711:SF1">
    <property type="entry name" value="HISTIDINE KINASE 1"/>
    <property type="match status" value="1"/>
</dbReference>
<dbReference type="InterPro" id="IPR050736">
    <property type="entry name" value="Sensor_HK_Regulatory"/>
</dbReference>
<dbReference type="GO" id="GO:0000155">
    <property type="term" value="F:phosphorelay sensor kinase activity"/>
    <property type="evidence" value="ECO:0007669"/>
    <property type="project" value="InterPro"/>
</dbReference>
<evidence type="ECO:0000256" key="6">
    <source>
        <dbReference type="ARBA" id="ARBA00023012"/>
    </source>
</evidence>
<dbReference type="CDD" id="cd00075">
    <property type="entry name" value="HATPase"/>
    <property type="match status" value="1"/>
</dbReference>
<dbReference type="InterPro" id="IPR003661">
    <property type="entry name" value="HisK_dim/P_dom"/>
</dbReference>
<dbReference type="InterPro" id="IPR005467">
    <property type="entry name" value="His_kinase_dom"/>
</dbReference>
<organism evidence="11 12">
    <name type="scientific">Gracilimonas mengyeensis</name>
    <dbReference type="NCBI Taxonomy" id="1302730"/>
    <lineage>
        <taxon>Bacteria</taxon>
        <taxon>Pseudomonadati</taxon>
        <taxon>Balneolota</taxon>
        <taxon>Balneolia</taxon>
        <taxon>Balneolales</taxon>
        <taxon>Balneolaceae</taxon>
        <taxon>Gracilimonas</taxon>
    </lineage>
</organism>
<dbReference type="InterPro" id="IPR019734">
    <property type="entry name" value="TPR_rpt"/>
</dbReference>